<dbReference type="Pfam" id="PF14534">
    <property type="entry name" value="DUF4440"/>
    <property type="match status" value="1"/>
</dbReference>
<evidence type="ECO:0000313" key="3">
    <source>
        <dbReference type="Proteomes" id="UP001432322"/>
    </source>
</evidence>
<gene>
    <name evidence="2" type="ORF">PFISCL1PPCAC_23787</name>
</gene>
<dbReference type="InterPro" id="IPR027843">
    <property type="entry name" value="DUF4440"/>
</dbReference>
<dbReference type="PANTHER" id="PTHR31664:SF8">
    <property type="entry name" value="DUF4440 DOMAIN-CONTAINING PROTEIN"/>
    <property type="match status" value="1"/>
</dbReference>
<dbReference type="EMBL" id="BTSY01000006">
    <property type="protein sequence ID" value="GMT32490.1"/>
    <property type="molecule type" value="Genomic_DNA"/>
</dbReference>
<dbReference type="SUPFAM" id="SSF54427">
    <property type="entry name" value="NTF2-like"/>
    <property type="match status" value="1"/>
</dbReference>
<dbReference type="Proteomes" id="UP001432322">
    <property type="component" value="Unassembled WGS sequence"/>
</dbReference>
<feature type="domain" description="DUF4440" evidence="1">
    <location>
        <begin position="54"/>
        <end position="156"/>
    </location>
</feature>
<reference evidence="2" key="1">
    <citation type="submission" date="2023-10" db="EMBL/GenBank/DDBJ databases">
        <title>Genome assembly of Pristionchus species.</title>
        <authorList>
            <person name="Yoshida K."/>
            <person name="Sommer R.J."/>
        </authorList>
    </citation>
    <scope>NUCLEOTIDE SEQUENCE</scope>
    <source>
        <strain evidence="2">RS5133</strain>
    </source>
</reference>
<feature type="non-terminal residue" evidence="2">
    <location>
        <position position="1"/>
    </location>
</feature>
<dbReference type="PANTHER" id="PTHR31664">
    <property type="entry name" value="PROTEIN CBG16427"/>
    <property type="match status" value="1"/>
</dbReference>
<keyword evidence="3" id="KW-1185">Reference proteome</keyword>
<organism evidence="2 3">
    <name type="scientific">Pristionchus fissidentatus</name>
    <dbReference type="NCBI Taxonomy" id="1538716"/>
    <lineage>
        <taxon>Eukaryota</taxon>
        <taxon>Metazoa</taxon>
        <taxon>Ecdysozoa</taxon>
        <taxon>Nematoda</taxon>
        <taxon>Chromadorea</taxon>
        <taxon>Rhabditida</taxon>
        <taxon>Rhabditina</taxon>
        <taxon>Diplogasteromorpha</taxon>
        <taxon>Diplogasteroidea</taxon>
        <taxon>Neodiplogasteridae</taxon>
        <taxon>Pristionchus</taxon>
    </lineage>
</organism>
<proteinExistence type="predicted"/>
<sequence length="171" mass="18893">QLLTSLLKREKAISQSTEMVGTATPHESMSNFFSHIPLTSAPLSAANRALFQEIKSRQQDFMKAFNAGDAEGAAQIYDPDGYFMPNGKKPVKGRNGIEEYFKADMADGVVTATIITEEVNGGEEWAFERGSYHLDGSRGPESGAYLQVWKKIDGIWFIHNDCFNVITAANH</sequence>
<accession>A0AAV5WPN5</accession>
<name>A0AAV5WPN5_9BILA</name>
<dbReference type="CDD" id="cd00531">
    <property type="entry name" value="NTF2_like"/>
    <property type="match status" value="1"/>
</dbReference>
<evidence type="ECO:0000313" key="2">
    <source>
        <dbReference type="EMBL" id="GMT32490.1"/>
    </source>
</evidence>
<dbReference type="Gene3D" id="3.10.450.50">
    <property type="match status" value="1"/>
</dbReference>
<dbReference type="AlphaFoldDB" id="A0AAV5WPN5"/>
<dbReference type="InterPro" id="IPR032710">
    <property type="entry name" value="NTF2-like_dom_sf"/>
</dbReference>
<comment type="caution">
    <text evidence="2">The sequence shown here is derived from an EMBL/GenBank/DDBJ whole genome shotgun (WGS) entry which is preliminary data.</text>
</comment>
<protein>
    <recommendedName>
        <fullName evidence="1">DUF4440 domain-containing protein</fullName>
    </recommendedName>
</protein>
<evidence type="ECO:0000259" key="1">
    <source>
        <dbReference type="Pfam" id="PF14534"/>
    </source>
</evidence>